<name>A0A6J8BVD1_MYTCO</name>
<sequence length="652" mass="73348">MGTKNRSDVATKGRIMKHITPSEDEDKLRLNNYDMVPKLPSVKITQKPQQGPHLSDFLDKQTSTIENKNGGITLKPVGKEKAFAILKQYNNIVSNEVNLTVKNLPSVKLPFKKQPHQPPLLPKPDVTPRKVPIFTEGISSLSKTSKPSFLVPKDKVLRANLPNNIVVAHKKDNYSFGVKLPKRKSPIHVEESSKFKQMHNLGLDSLPIVNLEKFMKTKKDAVDGARGLKPIPNGNKRNKPRRLDPISSDVNLKPSIESSRSYDWTLDRKKANRWKDQNSAKSEGKANVVWIGKSLHFGYSSNRTRILKQMYPQEEANFKTKQGDELNRLKFQNRDPSIYGVCSLAPIDVIGQSTKLFTDVPFREKYKSFPKHHTKSNVRDYYFETDSESSLNEDWKNMINNAITNRSSSADSGTVTPRAVPNPPPSYVSSTQDEEEALIPLEISKTMHRIQEERSSLMMDSASNRVQQTFSAGSRRLQTGMSPAPVITINNALLEEEEPPKQLSSTTPRKSKEPMISSVVELKLDHKHLNVPKFIDSERRPPVKLDVESNSQSQSHSSSDPVKSKTVSTVSDNQKLNITTLQLITANERNSPVPPFNSFLSDAETAGFTPRNTFTNVKLDSGNDETFKHLTVNNKTLQFISPLQVQSNAKRQ</sequence>
<protein>
    <submittedName>
        <fullName evidence="2">Uncharacterized protein</fullName>
    </submittedName>
</protein>
<dbReference type="EMBL" id="CACVKT020003886">
    <property type="protein sequence ID" value="CAC5386619.1"/>
    <property type="molecule type" value="Genomic_DNA"/>
</dbReference>
<evidence type="ECO:0000256" key="1">
    <source>
        <dbReference type="SAM" id="MobiDB-lite"/>
    </source>
</evidence>
<feature type="region of interest" description="Disordered" evidence="1">
    <location>
        <begin position="223"/>
        <end position="250"/>
    </location>
</feature>
<feature type="compositionally biased region" description="Low complexity" evidence="1">
    <location>
        <begin position="549"/>
        <end position="559"/>
    </location>
</feature>
<accession>A0A6J8BVD1</accession>
<feature type="region of interest" description="Disordered" evidence="1">
    <location>
        <begin position="533"/>
        <end position="570"/>
    </location>
</feature>
<feature type="region of interest" description="Disordered" evidence="1">
    <location>
        <begin position="405"/>
        <end position="433"/>
    </location>
</feature>
<evidence type="ECO:0000313" key="3">
    <source>
        <dbReference type="Proteomes" id="UP000507470"/>
    </source>
</evidence>
<feature type="compositionally biased region" description="Basic and acidic residues" evidence="1">
    <location>
        <begin position="535"/>
        <end position="547"/>
    </location>
</feature>
<evidence type="ECO:0000313" key="2">
    <source>
        <dbReference type="EMBL" id="CAC5386619.1"/>
    </source>
</evidence>
<reference evidence="2 3" key="1">
    <citation type="submission" date="2020-06" db="EMBL/GenBank/DDBJ databases">
        <authorList>
            <person name="Li R."/>
            <person name="Bekaert M."/>
        </authorList>
    </citation>
    <scope>NUCLEOTIDE SEQUENCE [LARGE SCALE GENOMIC DNA]</scope>
    <source>
        <strain evidence="3">wild</strain>
    </source>
</reference>
<keyword evidence="3" id="KW-1185">Reference proteome</keyword>
<dbReference type="Proteomes" id="UP000507470">
    <property type="component" value="Unassembled WGS sequence"/>
</dbReference>
<proteinExistence type="predicted"/>
<organism evidence="2 3">
    <name type="scientific">Mytilus coruscus</name>
    <name type="common">Sea mussel</name>
    <dbReference type="NCBI Taxonomy" id="42192"/>
    <lineage>
        <taxon>Eukaryota</taxon>
        <taxon>Metazoa</taxon>
        <taxon>Spiralia</taxon>
        <taxon>Lophotrochozoa</taxon>
        <taxon>Mollusca</taxon>
        <taxon>Bivalvia</taxon>
        <taxon>Autobranchia</taxon>
        <taxon>Pteriomorphia</taxon>
        <taxon>Mytilida</taxon>
        <taxon>Mytiloidea</taxon>
        <taxon>Mytilidae</taxon>
        <taxon>Mytilinae</taxon>
        <taxon>Mytilus</taxon>
    </lineage>
</organism>
<feature type="compositionally biased region" description="Polar residues" evidence="1">
    <location>
        <begin position="405"/>
        <end position="415"/>
    </location>
</feature>
<dbReference type="OrthoDB" id="6075087at2759"/>
<feature type="region of interest" description="Disordered" evidence="1">
    <location>
        <begin position="492"/>
        <end position="515"/>
    </location>
</feature>
<dbReference type="AlphaFoldDB" id="A0A6J8BVD1"/>
<gene>
    <name evidence="2" type="ORF">MCOR_22030</name>
</gene>